<keyword evidence="3" id="KW-1185">Reference proteome</keyword>
<dbReference type="InterPro" id="IPR050301">
    <property type="entry name" value="NTE"/>
</dbReference>
<evidence type="ECO:0000313" key="3">
    <source>
        <dbReference type="Proteomes" id="UP001642260"/>
    </source>
</evidence>
<dbReference type="PANTHER" id="PTHR14226:SF10">
    <property type="entry name" value="TRIACYLGLYCEROL LIPASE 4-RELATED"/>
    <property type="match status" value="1"/>
</dbReference>
<gene>
    <name evidence="2" type="ORF">ERUC_LOCUS3752</name>
</gene>
<comment type="caution">
    <text evidence="2">The sequence shown here is derived from an EMBL/GenBank/DDBJ whole genome shotgun (WGS) entry which is preliminary data.</text>
</comment>
<evidence type="ECO:0000256" key="1">
    <source>
        <dbReference type="SAM" id="MobiDB-lite"/>
    </source>
</evidence>
<feature type="region of interest" description="Disordered" evidence="1">
    <location>
        <begin position="138"/>
        <end position="158"/>
    </location>
</feature>
<protein>
    <submittedName>
        <fullName evidence="2">Uncharacterized protein</fullName>
    </submittedName>
</protein>
<reference evidence="2 3" key="1">
    <citation type="submission" date="2022-03" db="EMBL/GenBank/DDBJ databases">
        <authorList>
            <person name="Macdonald S."/>
            <person name="Ahmed S."/>
            <person name="Newling K."/>
        </authorList>
    </citation>
    <scope>NUCLEOTIDE SEQUENCE [LARGE SCALE GENOMIC DNA]</scope>
</reference>
<dbReference type="AlphaFoldDB" id="A0ABC8IWM1"/>
<name>A0ABC8IWM1_ERUVS</name>
<dbReference type="Proteomes" id="UP001642260">
    <property type="component" value="Unassembled WGS sequence"/>
</dbReference>
<dbReference type="PANTHER" id="PTHR14226">
    <property type="entry name" value="NEUROPATHY TARGET ESTERASE/SWISS CHEESE D.MELANOGASTER"/>
    <property type="match status" value="1"/>
</dbReference>
<accession>A0ABC8IWM1</accession>
<evidence type="ECO:0000313" key="2">
    <source>
        <dbReference type="EMBL" id="CAH8305016.1"/>
    </source>
</evidence>
<feature type="region of interest" description="Disordered" evidence="1">
    <location>
        <begin position="38"/>
        <end position="75"/>
    </location>
</feature>
<sequence>MEKKVIKIVRNDGKVLEYRKPICVHQILTTMNKKNTKKVTFADPGVEEEEEEKIPSEDEHHHDTGESKSNRDDNKSVSVVRVKIVVRKQELEKVLQGGSVHEMMYQSLEKQDLHSEDDDHLESQELVAKDRSREIVPYHPPFNLDPEEGSKPSARRWRDGSLEVDPPMMQLKELFIVNHFIVSQANPHNAPLHRDRIKDLVRASGGRFAAKN</sequence>
<organism evidence="2 3">
    <name type="scientific">Eruca vesicaria subsp. sativa</name>
    <name type="common">Garden rocket</name>
    <name type="synonym">Eruca sativa</name>
    <dbReference type="NCBI Taxonomy" id="29727"/>
    <lineage>
        <taxon>Eukaryota</taxon>
        <taxon>Viridiplantae</taxon>
        <taxon>Streptophyta</taxon>
        <taxon>Embryophyta</taxon>
        <taxon>Tracheophyta</taxon>
        <taxon>Spermatophyta</taxon>
        <taxon>Magnoliopsida</taxon>
        <taxon>eudicotyledons</taxon>
        <taxon>Gunneridae</taxon>
        <taxon>Pentapetalae</taxon>
        <taxon>rosids</taxon>
        <taxon>malvids</taxon>
        <taxon>Brassicales</taxon>
        <taxon>Brassicaceae</taxon>
        <taxon>Brassiceae</taxon>
        <taxon>Eruca</taxon>
    </lineage>
</organism>
<feature type="compositionally biased region" description="Basic and acidic residues" evidence="1">
    <location>
        <begin position="53"/>
        <end position="75"/>
    </location>
</feature>
<dbReference type="EMBL" id="CAKOAT010060599">
    <property type="protein sequence ID" value="CAH8305016.1"/>
    <property type="molecule type" value="Genomic_DNA"/>
</dbReference>
<proteinExistence type="predicted"/>